<dbReference type="SUPFAM" id="SSF51735">
    <property type="entry name" value="NAD(P)-binding Rossmann-fold domains"/>
    <property type="match status" value="1"/>
</dbReference>
<dbReference type="Gene3D" id="3.40.50.720">
    <property type="entry name" value="NAD(P)-binding Rossmann-like Domain"/>
    <property type="match status" value="1"/>
</dbReference>
<feature type="non-terminal residue" evidence="1">
    <location>
        <position position="1"/>
    </location>
</feature>
<name>A0ABR7Q271_9BURK</name>
<dbReference type="EMBL" id="VZQQ01000129">
    <property type="protein sequence ID" value="MBC8752655.1"/>
    <property type="molecule type" value="Genomic_DNA"/>
</dbReference>
<keyword evidence="2" id="KW-1185">Reference proteome</keyword>
<dbReference type="Proteomes" id="UP000736373">
    <property type="component" value="Unassembled WGS sequence"/>
</dbReference>
<dbReference type="InterPro" id="IPR036291">
    <property type="entry name" value="NAD(P)-bd_dom_sf"/>
</dbReference>
<organism evidence="1 2">
    <name type="scientific">Paraburkholderia podalyriae</name>
    <dbReference type="NCBI Taxonomy" id="1938811"/>
    <lineage>
        <taxon>Bacteria</taxon>
        <taxon>Pseudomonadati</taxon>
        <taxon>Pseudomonadota</taxon>
        <taxon>Betaproteobacteria</taxon>
        <taxon>Burkholderiales</taxon>
        <taxon>Burkholderiaceae</taxon>
        <taxon>Paraburkholderia</taxon>
    </lineage>
</organism>
<accession>A0ABR7Q271</accession>
<protein>
    <submittedName>
        <fullName evidence="1">Dehydrogenase</fullName>
    </submittedName>
</protein>
<proteinExistence type="predicted"/>
<comment type="caution">
    <text evidence="1">The sequence shown here is derived from an EMBL/GenBank/DDBJ whole genome shotgun (WGS) entry which is preliminary data.</text>
</comment>
<gene>
    <name evidence="1" type="ORF">F6X42_41725</name>
</gene>
<evidence type="ECO:0000313" key="1">
    <source>
        <dbReference type="EMBL" id="MBC8752655.1"/>
    </source>
</evidence>
<evidence type="ECO:0000313" key="2">
    <source>
        <dbReference type="Proteomes" id="UP000736373"/>
    </source>
</evidence>
<sequence length="54" mass="5850">VNAVSPGFTKTNLNGYLGTETVEEGAREAVRVALLGPDSPTGTFTRWENETIPW</sequence>
<reference evidence="1 2" key="1">
    <citation type="submission" date="2019-09" db="EMBL/GenBank/DDBJ databases">
        <title>Paraburkholderia podalyriae sp. nov., A South African Podalyria-associated rhizobium.</title>
        <authorList>
            <person name="Mavima L."/>
            <person name="Beukes C.W."/>
            <person name="Palmer M."/>
            <person name="De Meyer S.E."/>
            <person name="James E.K."/>
            <person name="Maluk M."/>
            <person name="Avontuur J.R."/>
            <person name="Chan W.Y."/>
            <person name="Venter S.N."/>
            <person name="Steenkamp E.T."/>
        </authorList>
    </citation>
    <scope>NUCLEOTIDE SEQUENCE [LARGE SCALE GENOMIC DNA]</scope>
    <source>
        <strain evidence="1 2">WC7.3b</strain>
    </source>
</reference>